<dbReference type="AlphaFoldDB" id="A0A0M9ESL2"/>
<name>A0A0M9ESL2_FUSLA</name>
<reference evidence="2 3" key="1">
    <citation type="submission" date="2015-04" db="EMBL/GenBank/DDBJ databases">
        <title>The draft genome sequence of Fusarium langsethiae, a T-2/HT-2 mycotoxin producer.</title>
        <authorList>
            <person name="Lysoe E."/>
            <person name="Divon H.H."/>
            <person name="Terzi V."/>
            <person name="Orru L."/>
            <person name="Lamontanara A."/>
            <person name="Kolseth A.-K."/>
            <person name="Frandsen R.J."/>
            <person name="Nielsen K."/>
            <person name="Thrane U."/>
        </authorList>
    </citation>
    <scope>NUCLEOTIDE SEQUENCE [LARGE SCALE GENOMIC DNA]</scope>
    <source>
        <strain evidence="2 3">Fl201059</strain>
    </source>
</reference>
<evidence type="ECO:0000313" key="2">
    <source>
        <dbReference type="EMBL" id="KPA38646.1"/>
    </source>
</evidence>
<sequence length="426" mass="49034">MSQINAQISTAAVVSWQRLDNQRFLDDPDPKKNNLTFRTRFDETFSFFEILVPIYLKPIERRLVTVSPLILSIQPSTIETFHFEVLTTIPQPVETKLNSPVLRLDFKLKENVTTLIPRYVTEEPQQGRTQSGVVLDKVREISQTTSISVYIEHSASDKARLNSIQNALNKGNCQSTCKSQLDLQSLYQDQGVKIACFRTQSNGVPFTGPDLPPAYNEVLSSTLGTPKQKTKRRRVDHDGCQGDITPPWAKAMRETIDLLQIQHNVCQERLDEESRARRKLQERLDEETRITRELQGRLDEETRITRELQGRLDEETRMRQQLQKRVAATEQDLEQEQHSNESMPASKGQKLEQRLKTAEAEIESLQRQTDENGRNDGRIGDIEELLAELNEGYNNIINQMVNQDNLEDFRRDFLQDIARKIMGDNG</sequence>
<dbReference type="OrthoDB" id="47007at2759"/>
<dbReference type="Proteomes" id="UP000037904">
    <property type="component" value="Unassembled WGS sequence"/>
</dbReference>
<keyword evidence="3" id="KW-1185">Reference proteome</keyword>
<proteinExistence type="predicted"/>
<feature type="region of interest" description="Disordered" evidence="1">
    <location>
        <begin position="323"/>
        <end position="353"/>
    </location>
</feature>
<evidence type="ECO:0000313" key="3">
    <source>
        <dbReference type="Proteomes" id="UP000037904"/>
    </source>
</evidence>
<organism evidence="2 3">
    <name type="scientific">Fusarium langsethiae</name>
    <dbReference type="NCBI Taxonomy" id="179993"/>
    <lineage>
        <taxon>Eukaryota</taxon>
        <taxon>Fungi</taxon>
        <taxon>Dikarya</taxon>
        <taxon>Ascomycota</taxon>
        <taxon>Pezizomycotina</taxon>
        <taxon>Sordariomycetes</taxon>
        <taxon>Hypocreomycetidae</taxon>
        <taxon>Hypocreales</taxon>
        <taxon>Nectriaceae</taxon>
        <taxon>Fusarium</taxon>
    </lineage>
</organism>
<dbReference type="EMBL" id="JXCE01000257">
    <property type="protein sequence ID" value="KPA38646.1"/>
    <property type="molecule type" value="Genomic_DNA"/>
</dbReference>
<accession>A0A0M9ESL2</accession>
<gene>
    <name evidence="2" type="ORF">FLAG1_08509</name>
</gene>
<evidence type="ECO:0000256" key="1">
    <source>
        <dbReference type="SAM" id="MobiDB-lite"/>
    </source>
</evidence>
<comment type="caution">
    <text evidence="2">The sequence shown here is derived from an EMBL/GenBank/DDBJ whole genome shotgun (WGS) entry which is preliminary data.</text>
</comment>
<protein>
    <submittedName>
        <fullName evidence="2">Uncharacterized protein</fullName>
    </submittedName>
</protein>